<dbReference type="Proteomes" id="UP000499080">
    <property type="component" value="Unassembled WGS sequence"/>
</dbReference>
<dbReference type="Pfam" id="PF01498">
    <property type="entry name" value="HTH_Tnp_Tc3_2"/>
    <property type="match status" value="1"/>
</dbReference>
<feature type="domain" description="Transposase Tc1-like" evidence="1">
    <location>
        <begin position="34"/>
        <end position="78"/>
    </location>
</feature>
<dbReference type="OrthoDB" id="5415741at2759"/>
<gene>
    <name evidence="2" type="ORF">AVEN_10226_1</name>
</gene>
<evidence type="ECO:0000313" key="3">
    <source>
        <dbReference type="Proteomes" id="UP000499080"/>
    </source>
</evidence>
<dbReference type="GO" id="GO:0006313">
    <property type="term" value="P:DNA transposition"/>
    <property type="evidence" value="ECO:0007669"/>
    <property type="project" value="InterPro"/>
</dbReference>
<protein>
    <recommendedName>
        <fullName evidence="1">Transposase Tc1-like domain-containing protein</fullName>
    </recommendedName>
</protein>
<dbReference type="GO" id="GO:0003677">
    <property type="term" value="F:DNA binding"/>
    <property type="evidence" value="ECO:0007669"/>
    <property type="project" value="InterPro"/>
</dbReference>
<name>A0A4Y2Q3H6_ARAVE</name>
<keyword evidence="3" id="KW-1185">Reference proteome</keyword>
<proteinExistence type="predicted"/>
<accession>A0A4Y2Q3H6</accession>
<dbReference type="GO" id="GO:0015074">
    <property type="term" value="P:DNA integration"/>
    <property type="evidence" value="ECO:0007669"/>
    <property type="project" value="InterPro"/>
</dbReference>
<dbReference type="Gene3D" id="3.30.420.10">
    <property type="entry name" value="Ribonuclease H-like superfamily/Ribonuclease H"/>
    <property type="match status" value="1"/>
</dbReference>
<dbReference type="EMBL" id="BGPR01136115">
    <property type="protein sequence ID" value="GBN57117.1"/>
    <property type="molecule type" value="Genomic_DNA"/>
</dbReference>
<reference evidence="2 3" key="1">
    <citation type="journal article" date="2019" name="Sci. Rep.">
        <title>Orb-weaving spider Araneus ventricosus genome elucidates the spidroin gene catalogue.</title>
        <authorList>
            <person name="Kono N."/>
            <person name="Nakamura H."/>
            <person name="Ohtoshi R."/>
            <person name="Moran D.A.P."/>
            <person name="Shinohara A."/>
            <person name="Yoshida Y."/>
            <person name="Fujiwara M."/>
            <person name="Mori M."/>
            <person name="Tomita M."/>
            <person name="Arakawa K."/>
        </authorList>
    </citation>
    <scope>NUCLEOTIDE SEQUENCE [LARGE SCALE GENOMIC DNA]</scope>
</reference>
<dbReference type="AlphaFoldDB" id="A0A4Y2Q3H6"/>
<evidence type="ECO:0000259" key="1">
    <source>
        <dbReference type="Pfam" id="PF01498"/>
    </source>
</evidence>
<dbReference type="InterPro" id="IPR002492">
    <property type="entry name" value="Transposase_Tc1-like"/>
</dbReference>
<comment type="caution">
    <text evidence="2">The sequence shown here is derived from an EMBL/GenBank/DDBJ whole genome shotgun (WGS) entry which is preliminary data.</text>
</comment>
<dbReference type="InterPro" id="IPR036397">
    <property type="entry name" value="RNaseH_sf"/>
</dbReference>
<organism evidence="2 3">
    <name type="scientific">Araneus ventricosus</name>
    <name type="common">Orbweaver spider</name>
    <name type="synonym">Epeira ventricosa</name>
    <dbReference type="NCBI Taxonomy" id="182803"/>
    <lineage>
        <taxon>Eukaryota</taxon>
        <taxon>Metazoa</taxon>
        <taxon>Ecdysozoa</taxon>
        <taxon>Arthropoda</taxon>
        <taxon>Chelicerata</taxon>
        <taxon>Arachnida</taxon>
        <taxon>Araneae</taxon>
        <taxon>Araneomorphae</taxon>
        <taxon>Entelegynae</taxon>
        <taxon>Araneoidea</taxon>
        <taxon>Araneidae</taxon>
        <taxon>Araneus</taxon>
    </lineage>
</organism>
<sequence length="93" mass="10594">MTVTQAVDVKVLVVHASAPDSGLVESPMQSGSSASVSEHTVQRTLLDMGLCSRRPDNLPLLSQRHRQLRLQWAWQHRDWAMDEWKRVAWSDES</sequence>
<evidence type="ECO:0000313" key="2">
    <source>
        <dbReference type="EMBL" id="GBN57117.1"/>
    </source>
</evidence>